<dbReference type="Proteomes" id="UP000011713">
    <property type="component" value="Unassembled WGS sequence"/>
</dbReference>
<dbReference type="EMBL" id="JH598703">
    <property type="status" value="NOT_ANNOTATED_CDS"/>
    <property type="molecule type" value="Genomic_DNA"/>
</dbReference>
<dbReference type="HOGENOM" id="CLU_2125860_0_0_1"/>
<organism evidence="1 2">
    <name type="scientific">Hyaloperonospora arabidopsidis (strain Emoy2)</name>
    <name type="common">Downy mildew agent</name>
    <name type="synonym">Peronospora arabidopsidis</name>
    <dbReference type="NCBI Taxonomy" id="559515"/>
    <lineage>
        <taxon>Eukaryota</taxon>
        <taxon>Sar</taxon>
        <taxon>Stramenopiles</taxon>
        <taxon>Oomycota</taxon>
        <taxon>Peronosporomycetes</taxon>
        <taxon>Peronosporales</taxon>
        <taxon>Peronosporaceae</taxon>
        <taxon>Hyaloperonospora</taxon>
    </lineage>
</organism>
<proteinExistence type="predicted"/>
<dbReference type="STRING" id="559515.M4BSD6"/>
<dbReference type="AlphaFoldDB" id="M4BSD6"/>
<evidence type="ECO:0000313" key="2">
    <source>
        <dbReference type="Proteomes" id="UP000011713"/>
    </source>
</evidence>
<protein>
    <submittedName>
        <fullName evidence="1">Uncharacterized protein</fullName>
    </submittedName>
</protein>
<reference evidence="1" key="2">
    <citation type="submission" date="2015-06" db="UniProtKB">
        <authorList>
            <consortium name="EnsemblProtists"/>
        </authorList>
    </citation>
    <scope>IDENTIFICATION</scope>
    <source>
        <strain evidence="1">Emoy2</strain>
    </source>
</reference>
<dbReference type="VEuPathDB" id="FungiDB:HpaG809328"/>
<accession>M4BSD6</accession>
<dbReference type="EnsemblProtists" id="HpaT809328">
    <property type="protein sequence ID" value="HpaP809328"/>
    <property type="gene ID" value="HpaG809328"/>
</dbReference>
<reference evidence="2" key="1">
    <citation type="journal article" date="2010" name="Science">
        <title>Signatures of adaptation to obligate biotrophy in the Hyaloperonospora arabidopsidis genome.</title>
        <authorList>
            <person name="Baxter L."/>
            <person name="Tripathy S."/>
            <person name="Ishaque N."/>
            <person name="Boot N."/>
            <person name="Cabral A."/>
            <person name="Kemen E."/>
            <person name="Thines M."/>
            <person name="Ah-Fong A."/>
            <person name="Anderson R."/>
            <person name="Badejoko W."/>
            <person name="Bittner-Eddy P."/>
            <person name="Boore J.L."/>
            <person name="Chibucos M.C."/>
            <person name="Coates M."/>
            <person name="Dehal P."/>
            <person name="Delehaunty K."/>
            <person name="Dong S."/>
            <person name="Downton P."/>
            <person name="Dumas B."/>
            <person name="Fabro G."/>
            <person name="Fronick C."/>
            <person name="Fuerstenberg S.I."/>
            <person name="Fulton L."/>
            <person name="Gaulin E."/>
            <person name="Govers F."/>
            <person name="Hughes L."/>
            <person name="Humphray S."/>
            <person name="Jiang R.H."/>
            <person name="Judelson H."/>
            <person name="Kamoun S."/>
            <person name="Kyung K."/>
            <person name="Meijer H."/>
            <person name="Minx P."/>
            <person name="Morris P."/>
            <person name="Nelson J."/>
            <person name="Phuntumart V."/>
            <person name="Qutob D."/>
            <person name="Rehmany A."/>
            <person name="Rougon-Cardoso A."/>
            <person name="Ryden P."/>
            <person name="Torto-Alalibo T."/>
            <person name="Studholme D."/>
            <person name="Wang Y."/>
            <person name="Win J."/>
            <person name="Wood J."/>
            <person name="Clifton S.W."/>
            <person name="Rogers J."/>
            <person name="Van den Ackerveken G."/>
            <person name="Jones J.D."/>
            <person name="McDowell J.M."/>
            <person name="Beynon J."/>
            <person name="Tyler B.M."/>
        </authorList>
    </citation>
    <scope>NUCLEOTIDE SEQUENCE [LARGE SCALE GENOMIC DNA]</scope>
    <source>
        <strain evidence="2">Emoy2</strain>
    </source>
</reference>
<name>M4BSD6_HYAAE</name>
<dbReference type="InParanoid" id="M4BSD6"/>
<sequence>MLPPDFERGWCGLCYPPHCCRRFQFILDLFGSEDSWSSVSYQGREGLCVWVDSIGSMNPWRFTNPDKCDFSITEGKNSLRYCFLTINLVRNYFDKICFLRGRKWHTDNHISEEF</sequence>
<keyword evidence="2" id="KW-1185">Reference proteome</keyword>
<evidence type="ECO:0000313" key="1">
    <source>
        <dbReference type="EnsemblProtists" id="HpaP809328"/>
    </source>
</evidence>